<name>A0ABW1T298_9ACTN</name>
<dbReference type="Proteomes" id="UP001596138">
    <property type="component" value="Unassembled WGS sequence"/>
</dbReference>
<dbReference type="EMBL" id="JBHSTI010000008">
    <property type="protein sequence ID" value="MFC6238847.1"/>
    <property type="molecule type" value="Genomic_DNA"/>
</dbReference>
<keyword evidence="1" id="KW-0812">Transmembrane</keyword>
<feature type="transmembrane region" description="Helical" evidence="1">
    <location>
        <begin position="53"/>
        <end position="73"/>
    </location>
</feature>
<dbReference type="RefSeq" id="WP_386767411.1">
    <property type="nucleotide sequence ID" value="NZ_JBHSTI010000008.1"/>
</dbReference>
<evidence type="ECO:0000256" key="1">
    <source>
        <dbReference type="SAM" id="Phobius"/>
    </source>
</evidence>
<protein>
    <submittedName>
        <fullName evidence="2">Uncharacterized protein</fullName>
    </submittedName>
</protein>
<reference evidence="3" key="1">
    <citation type="journal article" date="2019" name="Int. J. Syst. Evol. Microbiol.">
        <title>The Global Catalogue of Microorganisms (GCM) 10K type strain sequencing project: providing services to taxonomists for standard genome sequencing and annotation.</title>
        <authorList>
            <consortium name="The Broad Institute Genomics Platform"/>
            <consortium name="The Broad Institute Genome Sequencing Center for Infectious Disease"/>
            <person name="Wu L."/>
            <person name="Ma J."/>
        </authorList>
    </citation>
    <scope>NUCLEOTIDE SEQUENCE [LARGE SCALE GENOMIC DNA]</scope>
    <source>
        <strain evidence="3">CGMCC 4.7317</strain>
    </source>
</reference>
<accession>A0ABW1T298</accession>
<proteinExistence type="predicted"/>
<organism evidence="2 3">
    <name type="scientific">Longivirga aurantiaca</name>
    <dbReference type="NCBI Taxonomy" id="1837743"/>
    <lineage>
        <taxon>Bacteria</taxon>
        <taxon>Bacillati</taxon>
        <taxon>Actinomycetota</taxon>
        <taxon>Actinomycetes</taxon>
        <taxon>Sporichthyales</taxon>
        <taxon>Sporichthyaceae</taxon>
        <taxon>Longivirga</taxon>
    </lineage>
</organism>
<keyword evidence="1" id="KW-0472">Membrane</keyword>
<evidence type="ECO:0000313" key="2">
    <source>
        <dbReference type="EMBL" id="MFC6238847.1"/>
    </source>
</evidence>
<sequence>MTATTDDLREFELEFGAEQPAAPAAPAVPAYLSSAARRRAADAETGDGFFRGMYALIVAGMVVSMATFAFVAYDNSVAQTGGQTSVSATP</sequence>
<comment type="caution">
    <text evidence="2">The sequence shown here is derived from an EMBL/GenBank/DDBJ whole genome shotgun (WGS) entry which is preliminary data.</text>
</comment>
<keyword evidence="1" id="KW-1133">Transmembrane helix</keyword>
<keyword evidence="3" id="KW-1185">Reference proteome</keyword>
<gene>
    <name evidence="2" type="ORF">ACFQGU_13240</name>
</gene>
<evidence type="ECO:0000313" key="3">
    <source>
        <dbReference type="Proteomes" id="UP001596138"/>
    </source>
</evidence>